<accession>A0AA88AKX0</accession>
<evidence type="ECO:0000313" key="2">
    <source>
        <dbReference type="Proteomes" id="UP001187192"/>
    </source>
</evidence>
<evidence type="ECO:0000313" key="1">
    <source>
        <dbReference type="EMBL" id="GMN54559.1"/>
    </source>
</evidence>
<dbReference type="EMBL" id="BTGU01000052">
    <property type="protein sequence ID" value="GMN54559.1"/>
    <property type="molecule type" value="Genomic_DNA"/>
</dbReference>
<reference evidence="1" key="1">
    <citation type="submission" date="2023-07" db="EMBL/GenBank/DDBJ databases">
        <title>draft genome sequence of fig (Ficus carica).</title>
        <authorList>
            <person name="Takahashi T."/>
            <person name="Nishimura K."/>
        </authorList>
    </citation>
    <scope>NUCLEOTIDE SEQUENCE</scope>
</reference>
<keyword evidence="2" id="KW-1185">Reference proteome</keyword>
<name>A0AA88AKX0_FICCA</name>
<gene>
    <name evidence="1" type="ORF">TIFTF001_023693</name>
</gene>
<dbReference type="AlphaFoldDB" id="A0AA88AKX0"/>
<sequence length="59" mass="6211">MTAMISGEIVDASGRVFAADGLSLFLSPSLPRRSFSAFLELSAMTGEIVDGGVVKRMSM</sequence>
<organism evidence="1 2">
    <name type="scientific">Ficus carica</name>
    <name type="common">Common fig</name>
    <dbReference type="NCBI Taxonomy" id="3494"/>
    <lineage>
        <taxon>Eukaryota</taxon>
        <taxon>Viridiplantae</taxon>
        <taxon>Streptophyta</taxon>
        <taxon>Embryophyta</taxon>
        <taxon>Tracheophyta</taxon>
        <taxon>Spermatophyta</taxon>
        <taxon>Magnoliopsida</taxon>
        <taxon>eudicotyledons</taxon>
        <taxon>Gunneridae</taxon>
        <taxon>Pentapetalae</taxon>
        <taxon>rosids</taxon>
        <taxon>fabids</taxon>
        <taxon>Rosales</taxon>
        <taxon>Moraceae</taxon>
        <taxon>Ficeae</taxon>
        <taxon>Ficus</taxon>
    </lineage>
</organism>
<comment type="caution">
    <text evidence="1">The sequence shown here is derived from an EMBL/GenBank/DDBJ whole genome shotgun (WGS) entry which is preliminary data.</text>
</comment>
<dbReference type="Proteomes" id="UP001187192">
    <property type="component" value="Unassembled WGS sequence"/>
</dbReference>
<proteinExistence type="predicted"/>
<protein>
    <submittedName>
        <fullName evidence="1">Uncharacterized protein</fullName>
    </submittedName>
</protein>